<keyword evidence="2" id="KW-1185">Reference proteome</keyword>
<reference evidence="1" key="2">
    <citation type="journal article" date="2024" name="Plant">
        <title>Genomic evolution and insights into agronomic trait innovations of Sesamum species.</title>
        <authorList>
            <person name="Miao H."/>
            <person name="Wang L."/>
            <person name="Qu L."/>
            <person name="Liu H."/>
            <person name="Sun Y."/>
            <person name="Le M."/>
            <person name="Wang Q."/>
            <person name="Wei S."/>
            <person name="Zheng Y."/>
            <person name="Lin W."/>
            <person name="Duan Y."/>
            <person name="Cao H."/>
            <person name="Xiong S."/>
            <person name="Wang X."/>
            <person name="Wei L."/>
            <person name="Li C."/>
            <person name="Ma Q."/>
            <person name="Ju M."/>
            <person name="Zhao R."/>
            <person name="Li G."/>
            <person name="Mu C."/>
            <person name="Tian Q."/>
            <person name="Mei H."/>
            <person name="Zhang T."/>
            <person name="Gao T."/>
            <person name="Zhang H."/>
        </authorList>
    </citation>
    <scope>NUCLEOTIDE SEQUENCE</scope>
    <source>
        <strain evidence="1">3651</strain>
    </source>
</reference>
<protein>
    <recommendedName>
        <fullName evidence="3">RNase H type-1 domain-containing protein</fullName>
    </recommendedName>
</protein>
<dbReference type="InterPro" id="IPR053151">
    <property type="entry name" value="RNase_H-like"/>
</dbReference>
<comment type="caution">
    <text evidence="1">The sequence shown here is derived from an EMBL/GenBank/DDBJ whole genome shotgun (WGS) entry which is preliminary data.</text>
</comment>
<gene>
    <name evidence="1" type="ORF">Salat_0841500</name>
</gene>
<evidence type="ECO:0000313" key="1">
    <source>
        <dbReference type="EMBL" id="KAK4430798.1"/>
    </source>
</evidence>
<dbReference type="EMBL" id="JACGWO010000003">
    <property type="protein sequence ID" value="KAK4430798.1"/>
    <property type="molecule type" value="Genomic_DNA"/>
</dbReference>
<evidence type="ECO:0000313" key="2">
    <source>
        <dbReference type="Proteomes" id="UP001293254"/>
    </source>
</evidence>
<dbReference type="PANTHER" id="PTHR47723:SF19">
    <property type="entry name" value="POLYNUCLEOTIDYL TRANSFERASE, RIBONUCLEASE H-LIKE SUPERFAMILY PROTEIN"/>
    <property type="match status" value="1"/>
</dbReference>
<accession>A0AAE1YJR0</accession>
<dbReference type="AlphaFoldDB" id="A0AAE1YJR0"/>
<organism evidence="1 2">
    <name type="scientific">Sesamum alatum</name>
    <dbReference type="NCBI Taxonomy" id="300844"/>
    <lineage>
        <taxon>Eukaryota</taxon>
        <taxon>Viridiplantae</taxon>
        <taxon>Streptophyta</taxon>
        <taxon>Embryophyta</taxon>
        <taxon>Tracheophyta</taxon>
        <taxon>Spermatophyta</taxon>
        <taxon>Magnoliopsida</taxon>
        <taxon>eudicotyledons</taxon>
        <taxon>Gunneridae</taxon>
        <taxon>Pentapetalae</taxon>
        <taxon>asterids</taxon>
        <taxon>lamiids</taxon>
        <taxon>Lamiales</taxon>
        <taxon>Pedaliaceae</taxon>
        <taxon>Sesamum</taxon>
    </lineage>
</organism>
<reference evidence="1" key="1">
    <citation type="submission" date="2020-06" db="EMBL/GenBank/DDBJ databases">
        <authorList>
            <person name="Li T."/>
            <person name="Hu X."/>
            <person name="Zhang T."/>
            <person name="Song X."/>
            <person name="Zhang H."/>
            <person name="Dai N."/>
            <person name="Sheng W."/>
            <person name="Hou X."/>
            <person name="Wei L."/>
        </authorList>
    </citation>
    <scope>NUCLEOTIDE SEQUENCE</scope>
    <source>
        <strain evidence="1">3651</strain>
        <tissue evidence="1">Leaf</tissue>
    </source>
</reference>
<dbReference type="Proteomes" id="UP001293254">
    <property type="component" value="Unassembled WGS sequence"/>
</dbReference>
<evidence type="ECO:0008006" key="3">
    <source>
        <dbReference type="Google" id="ProtNLM"/>
    </source>
</evidence>
<sequence>MTAFRAHDQTELPHKMVWKWEKPCTGRIKLNFDGPVSKEKNSVEVGVVAWDSEGRCVAWEASFSNEGGSHINPILTDAHNIAISIQDFALKHVKRTGSKAAHALARYAKVSWPFSLVPFAVTAACRADISAEMLKYRIDDCHSTENKAPKDFLFRMQKFTSKESVQCIIPKWSWVH</sequence>
<name>A0AAE1YJR0_9LAMI</name>
<dbReference type="PANTHER" id="PTHR47723">
    <property type="entry name" value="OS05G0353850 PROTEIN"/>
    <property type="match status" value="1"/>
</dbReference>
<proteinExistence type="predicted"/>